<proteinExistence type="predicted"/>
<dbReference type="AlphaFoldDB" id="A0A0F9PA26"/>
<protein>
    <submittedName>
        <fullName evidence="1">Uncharacterized protein</fullName>
    </submittedName>
</protein>
<gene>
    <name evidence="1" type="ORF">LCGC14_0868900</name>
</gene>
<comment type="caution">
    <text evidence="1">The sequence shown here is derived from an EMBL/GenBank/DDBJ whole genome shotgun (WGS) entry which is preliminary data.</text>
</comment>
<name>A0A0F9PA26_9ZZZZ</name>
<reference evidence="1" key="1">
    <citation type="journal article" date="2015" name="Nature">
        <title>Complex archaea that bridge the gap between prokaryotes and eukaryotes.</title>
        <authorList>
            <person name="Spang A."/>
            <person name="Saw J.H."/>
            <person name="Jorgensen S.L."/>
            <person name="Zaremba-Niedzwiedzka K."/>
            <person name="Martijn J."/>
            <person name="Lind A.E."/>
            <person name="van Eijk R."/>
            <person name="Schleper C."/>
            <person name="Guy L."/>
            <person name="Ettema T.J."/>
        </authorList>
    </citation>
    <scope>NUCLEOTIDE SEQUENCE</scope>
</reference>
<dbReference type="EMBL" id="LAZR01002675">
    <property type="protein sequence ID" value="KKN27009.1"/>
    <property type="molecule type" value="Genomic_DNA"/>
</dbReference>
<evidence type="ECO:0000313" key="1">
    <source>
        <dbReference type="EMBL" id="KKN27009.1"/>
    </source>
</evidence>
<accession>A0A0F9PA26</accession>
<organism evidence="1">
    <name type="scientific">marine sediment metagenome</name>
    <dbReference type="NCBI Taxonomy" id="412755"/>
    <lineage>
        <taxon>unclassified sequences</taxon>
        <taxon>metagenomes</taxon>
        <taxon>ecological metagenomes</taxon>
    </lineage>
</organism>
<sequence length="70" mass="7596">MKYRAIVMVPKVVEFENSGNDKNVSNQGWALCADFDSVVTFDTTFGPNLLVIIPALPEGPLVFDPPPMAA</sequence>